<accession>A0A8R7QEE1</accession>
<dbReference type="Pfam" id="PF13001">
    <property type="entry name" value="ECM29_N"/>
    <property type="match status" value="1"/>
</dbReference>
<sequence>MEILIHINKRVKHSPEIYMPRLDLWKFYTESASTSIGRKFCIVYIEMAFEREEKGSIASDLLINISKVPAQSQGIILRL</sequence>
<dbReference type="GO" id="GO:0043248">
    <property type="term" value="P:proteasome assembly"/>
    <property type="evidence" value="ECO:0007669"/>
    <property type="project" value="InterPro"/>
</dbReference>
<dbReference type="Gramene" id="TuG1812G0500003311.01.T01">
    <property type="protein sequence ID" value="TuG1812G0500003311.01.T01.cds343594"/>
    <property type="gene ID" value="TuG1812G0500003311.01"/>
</dbReference>
<keyword evidence="4" id="KW-1185">Reference proteome</keyword>
<dbReference type="EnsemblPlants" id="TuG1812G0500003311.01.T01">
    <property type="protein sequence ID" value="TuG1812G0500003311.01.T01.cds343594"/>
    <property type="gene ID" value="TuG1812G0500003311.01"/>
</dbReference>
<name>A0A8R7QEE1_TRIUA</name>
<dbReference type="PANTHER" id="PTHR23346:SF19">
    <property type="entry name" value="PROTEASOME ADAPTER AND SCAFFOLD PROTEIN ECM29"/>
    <property type="match status" value="1"/>
</dbReference>
<organism evidence="3 4">
    <name type="scientific">Triticum urartu</name>
    <name type="common">Red wild einkorn</name>
    <name type="synonym">Crithodium urartu</name>
    <dbReference type="NCBI Taxonomy" id="4572"/>
    <lineage>
        <taxon>Eukaryota</taxon>
        <taxon>Viridiplantae</taxon>
        <taxon>Streptophyta</taxon>
        <taxon>Embryophyta</taxon>
        <taxon>Tracheophyta</taxon>
        <taxon>Spermatophyta</taxon>
        <taxon>Magnoliopsida</taxon>
        <taxon>Liliopsida</taxon>
        <taxon>Poales</taxon>
        <taxon>Poaceae</taxon>
        <taxon>BOP clade</taxon>
        <taxon>Pooideae</taxon>
        <taxon>Triticodae</taxon>
        <taxon>Triticeae</taxon>
        <taxon>Triticinae</taxon>
        <taxon>Triticum</taxon>
    </lineage>
</organism>
<dbReference type="GO" id="GO:0060090">
    <property type="term" value="F:molecular adaptor activity"/>
    <property type="evidence" value="ECO:0007669"/>
    <property type="project" value="InterPro"/>
</dbReference>
<dbReference type="InterPro" id="IPR024372">
    <property type="entry name" value="Ecm29_N"/>
</dbReference>
<reference evidence="4" key="1">
    <citation type="journal article" date="2013" name="Nature">
        <title>Draft genome of the wheat A-genome progenitor Triticum urartu.</title>
        <authorList>
            <person name="Ling H.Q."/>
            <person name="Zhao S."/>
            <person name="Liu D."/>
            <person name="Wang J."/>
            <person name="Sun H."/>
            <person name="Zhang C."/>
            <person name="Fan H."/>
            <person name="Li D."/>
            <person name="Dong L."/>
            <person name="Tao Y."/>
            <person name="Gao C."/>
            <person name="Wu H."/>
            <person name="Li Y."/>
            <person name="Cui Y."/>
            <person name="Guo X."/>
            <person name="Zheng S."/>
            <person name="Wang B."/>
            <person name="Yu K."/>
            <person name="Liang Q."/>
            <person name="Yang W."/>
            <person name="Lou X."/>
            <person name="Chen J."/>
            <person name="Feng M."/>
            <person name="Jian J."/>
            <person name="Zhang X."/>
            <person name="Luo G."/>
            <person name="Jiang Y."/>
            <person name="Liu J."/>
            <person name="Wang Z."/>
            <person name="Sha Y."/>
            <person name="Zhang B."/>
            <person name="Wu H."/>
            <person name="Tang D."/>
            <person name="Shen Q."/>
            <person name="Xue P."/>
            <person name="Zou S."/>
            <person name="Wang X."/>
            <person name="Liu X."/>
            <person name="Wang F."/>
            <person name="Yang Y."/>
            <person name="An X."/>
            <person name="Dong Z."/>
            <person name="Zhang K."/>
            <person name="Zhang X."/>
            <person name="Luo M.C."/>
            <person name="Dvorak J."/>
            <person name="Tong Y."/>
            <person name="Wang J."/>
            <person name="Yang H."/>
            <person name="Li Z."/>
            <person name="Wang D."/>
            <person name="Zhang A."/>
            <person name="Wang J."/>
        </authorList>
    </citation>
    <scope>NUCLEOTIDE SEQUENCE</scope>
    <source>
        <strain evidence="4">cv. G1812</strain>
    </source>
</reference>
<dbReference type="AlphaFoldDB" id="A0A8R7QEE1"/>
<keyword evidence="1" id="KW-0677">Repeat</keyword>
<dbReference type="GO" id="GO:0005634">
    <property type="term" value="C:nucleus"/>
    <property type="evidence" value="ECO:0007669"/>
    <property type="project" value="TreeGrafter"/>
</dbReference>
<proteinExistence type="predicted"/>
<reference evidence="3" key="3">
    <citation type="submission" date="2022-06" db="UniProtKB">
        <authorList>
            <consortium name="EnsemblPlants"/>
        </authorList>
    </citation>
    <scope>IDENTIFICATION</scope>
</reference>
<evidence type="ECO:0000313" key="3">
    <source>
        <dbReference type="EnsemblPlants" id="TuG1812G0500003311.01.T01.cds343594"/>
    </source>
</evidence>
<dbReference type="GO" id="GO:0005737">
    <property type="term" value="C:cytoplasm"/>
    <property type="evidence" value="ECO:0007669"/>
    <property type="project" value="TreeGrafter"/>
</dbReference>
<dbReference type="PANTHER" id="PTHR23346">
    <property type="entry name" value="TRANSLATIONAL ACTIVATOR GCN1-RELATED"/>
    <property type="match status" value="1"/>
</dbReference>
<dbReference type="Proteomes" id="UP000015106">
    <property type="component" value="Chromosome 5"/>
</dbReference>
<evidence type="ECO:0000256" key="1">
    <source>
        <dbReference type="ARBA" id="ARBA00022737"/>
    </source>
</evidence>
<evidence type="ECO:0000259" key="2">
    <source>
        <dbReference type="Pfam" id="PF13001"/>
    </source>
</evidence>
<reference evidence="3" key="2">
    <citation type="submission" date="2018-03" db="EMBL/GenBank/DDBJ databases">
        <title>The Triticum urartu genome reveals the dynamic nature of wheat genome evolution.</title>
        <authorList>
            <person name="Ling H."/>
            <person name="Ma B."/>
            <person name="Shi X."/>
            <person name="Liu H."/>
            <person name="Dong L."/>
            <person name="Sun H."/>
            <person name="Cao Y."/>
            <person name="Gao Q."/>
            <person name="Zheng S."/>
            <person name="Li Y."/>
            <person name="Yu Y."/>
            <person name="Du H."/>
            <person name="Qi M."/>
            <person name="Li Y."/>
            <person name="Yu H."/>
            <person name="Cui Y."/>
            <person name="Wang N."/>
            <person name="Chen C."/>
            <person name="Wu H."/>
            <person name="Zhao Y."/>
            <person name="Zhang J."/>
            <person name="Li Y."/>
            <person name="Zhou W."/>
            <person name="Zhang B."/>
            <person name="Hu W."/>
            <person name="Eijk M."/>
            <person name="Tang J."/>
            <person name="Witsenboer H."/>
            <person name="Zhao S."/>
            <person name="Li Z."/>
            <person name="Zhang A."/>
            <person name="Wang D."/>
            <person name="Liang C."/>
        </authorList>
    </citation>
    <scope>NUCLEOTIDE SEQUENCE [LARGE SCALE GENOMIC DNA]</scope>
    <source>
        <strain evidence="3">cv. G1812</strain>
    </source>
</reference>
<feature type="domain" description="Proteasome component Ecm29 N-terminal" evidence="2">
    <location>
        <begin position="1"/>
        <end position="79"/>
    </location>
</feature>
<dbReference type="GO" id="GO:0036503">
    <property type="term" value="P:ERAD pathway"/>
    <property type="evidence" value="ECO:0007669"/>
    <property type="project" value="TreeGrafter"/>
</dbReference>
<protein>
    <recommendedName>
        <fullName evidence="2">Proteasome component Ecm29 N-terminal domain-containing protein</fullName>
    </recommendedName>
</protein>
<evidence type="ECO:0000313" key="4">
    <source>
        <dbReference type="Proteomes" id="UP000015106"/>
    </source>
</evidence>